<dbReference type="PANTHER" id="PTHR47053:SF1">
    <property type="entry name" value="MUREIN DD-ENDOPEPTIDASE MEPH-RELATED"/>
    <property type="match status" value="1"/>
</dbReference>
<dbReference type="AlphaFoldDB" id="A0A919IV05"/>
<evidence type="ECO:0000256" key="6">
    <source>
        <dbReference type="SAM" id="SignalP"/>
    </source>
</evidence>
<evidence type="ECO:0000256" key="1">
    <source>
        <dbReference type="ARBA" id="ARBA00007074"/>
    </source>
</evidence>
<dbReference type="Gene3D" id="6.10.250.3150">
    <property type="match status" value="1"/>
</dbReference>
<name>A0A919IV05_9ACTN</name>
<dbReference type="InterPro" id="IPR000064">
    <property type="entry name" value="NLP_P60_dom"/>
</dbReference>
<keyword evidence="9" id="KW-1185">Reference proteome</keyword>
<evidence type="ECO:0000313" key="8">
    <source>
        <dbReference type="EMBL" id="GIE09521.1"/>
    </source>
</evidence>
<dbReference type="Proteomes" id="UP000598174">
    <property type="component" value="Unassembled WGS sequence"/>
</dbReference>
<dbReference type="PANTHER" id="PTHR47053">
    <property type="entry name" value="MUREIN DD-ENDOPEPTIDASE MEPH-RELATED"/>
    <property type="match status" value="1"/>
</dbReference>
<keyword evidence="3" id="KW-0378">Hydrolase</keyword>
<evidence type="ECO:0000259" key="7">
    <source>
        <dbReference type="PROSITE" id="PS51935"/>
    </source>
</evidence>
<evidence type="ECO:0000256" key="4">
    <source>
        <dbReference type="ARBA" id="ARBA00022807"/>
    </source>
</evidence>
<keyword evidence="2" id="KW-0645">Protease</keyword>
<feature type="domain" description="NlpC/P60" evidence="7">
    <location>
        <begin position="197"/>
        <end position="313"/>
    </location>
</feature>
<protein>
    <recommendedName>
        <fullName evidence="7">NlpC/P60 domain-containing protein</fullName>
    </recommendedName>
</protein>
<evidence type="ECO:0000256" key="2">
    <source>
        <dbReference type="ARBA" id="ARBA00022670"/>
    </source>
</evidence>
<evidence type="ECO:0000256" key="3">
    <source>
        <dbReference type="ARBA" id="ARBA00022801"/>
    </source>
</evidence>
<evidence type="ECO:0000256" key="5">
    <source>
        <dbReference type="SAM" id="Coils"/>
    </source>
</evidence>
<keyword evidence="5" id="KW-0175">Coiled coil</keyword>
<dbReference type="InterPro" id="IPR038765">
    <property type="entry name" value="Papain-like_cys_pep_sf"/>
</dbReference>
<dbReference type="InterPro" id="IPR051202">
    <property type="entry name" value="Peptidase_C40"/>
</dbReference>
<dbReference type="Gene3D" id="3.90.1720.10">
    <property type="entry name" value="endopeptidase domain like (from Nostoc punctiforme)"/>
    <property type="match status" value="1"/>
</dbReference>
<dbReference type="PROSITE" id="PS51935">
    <property type="entry name" value="NLPC_P60"/>
    <property type="match status" value="1"/>
</dbReference>
<feature type="signal peptide" evidence="6">
    <location>
        <begin position="1"/>
        <end position="19"/>
    </location>
</feature>
<dbReference type="RefSeq" id="WP_239117613.1">
    <property type="nucleotide sequence ID" value="NZ_BAAABP010000007.1"/>
</dbReference>
<accession>A0A919IV05</accession>
<organism evidence="8 9">
    <name type="scientific">Paractinoplanes ferrugineus</name>
    <dbReference type="NCBI Taxonomy" id="113564"/>
    <lineage>
        <taxon>Bacteria</taxon>
        <taxon>Bacillati</taxon>
        <taxon>Actinomycetota</taxon>
        <taxon>Actinomycetes</taxon>
        <taxon>Micromonosporales</taxon>
        <taxon>Micromonosporaceae</taxon>
        <taxon>Paractinoplanes</taxon>
    </lineage>
</organism>
<dbReference type="GO" id="GO:0006508">
    <property type="term" value="P:proteolysis"/>
    <property type="evidence" value="ECO:0007669"/>
    <property type="project" value="UniProtKB-KW"/>
</dbReference>
<evidence type="ECO:0000313" key="9">
    <source>
        <dbReference type="Proteomes" id="UP000598174"/>
    </source>
</evidence>
<comment type="caution">
    <text evidence="8">The sequence shown here is derived from an EMBL/GenBank/DDBJ whole genome shotgun (WGS) entry which is preliminary data.</text>
</comment>
<keyword evidence="6" id="KW-0732">Signal</keyword>
<sequence>MVAALAIAVSGFMATPAHAAPSEAELKKQIDTASNQLEDITESFNKLKIDLAKTAADQKNLAASIAPAKAKLLVASAQVDNIAATSYKQGKIGPMAALLSSSNQTGLVDRMSYLDLIQRANQRDIDAYTQTTQTFDQRSAALKTTQAKQTAQLNEVAARKSKIEGDIKKLRALRQQAFGSATETGVSGAAGPAPNIAGSAGEAVAFAYKQANKPAYYGYGDSGPSTFDCSGLTMAAWNVAGKSLPHNAAAQYSATARISKSQLQPGDLVFYRSLGHVGIYVGGGMIIDASREGEPIKKRSINIMTPYGYGRVK</sequence>
<gene>
    <name evidence="8" type="ORF">Afe05nite_13610</name>
</gene>
<comment type="similarity">
    <text evidence="1">Belongs to the peptidase C40 family.</text>
</comment>
<dbReference type="GO" id="GO:0008234">
    <property type="term" value="F:cysteine-type peptidase activity"/>
    <property type="evidence" value="ECO:0007669"/>
    <property type="project" value="UniProtKB-KW"/>
</dbReference>
<dbReference type="EMBL" id="BOMM01000009">
    <property type="protein sequence ID" value="GIE09521.1"/>
    <property type="molecule type" value="Genomic_DNA"/>
</dbReference>
<reference evidence="8" key="1">
    <citation type="submission" date="2021-01" db="EMBL/GenBank/DDBJ databases">
        <title>Whole genome shotgun sequence of Actinoplanes ferrugineus NBRC 15555.</title>
        <authorList>
            <person name="Komaki H."/>
            <person name="Tamura T."/>
        </authorList>
    </citation>
    <scope>NUCLEOTIDE SEQUENCE</scope>
    <source>
        <strain evidence="8">NBRC 15555</strain>
    </source>
</reference>
<proteinExistence type="inferred from homology"/>
<keyword evidence="4" id="KW-0788">Thiol protease</keyword>
<dbReference type="Pfam" id="PF00877">
    <property type="entry name" value="NLPC_P60"/>
    <property type="match status" value="1"/>
</dbReference>
<feature type="coiled-coil region" evidence="5">
    <location>
        <begin position="23"/>
        <end position="50"/>
    </location>
</feature>
<feature type="chain" id="PRO_5037277628" description="NlpC/P60 domain-containing protein" evidence="6">
    <location>
        <begin position="20"/>
        <end position="313"/>
    </location>
</feature>
<dbReference type="SUPFAM" id="SSF54001">
    <property type="entry name" value="Cysteine proteinases"/>
    <property type="match status" value="1"/>
</dbReference>